<organism evidence="1 2">
    <name type="scientific">Catharanthus roseus</name>
    <name type="common">Madagascar periwinkle</name>
    <name type="synonym">Vinca rosea</name>
    <dbReference type="NCBI Taxonomy" id="4058"/>
    <lineage>
        <taxon>Eukaryota</taxon>
        <taxon>Viridiplantae</taxon>
        <taxon>Streptophyta</taxon>
        <taxon>Embryophyta</taxon>
        <taxon>Tracheophyta</taxon>
        <taxon>Spermatophyta</taxon>
        <taxon>Magnoliopsida</taxon>
        <taxon>eudicotyledons</taxon>
        <taxon>Gunneridae</taxon>
        <taxon>Pentapetalae</taxon>
        <taxon>asterids</taxon>
        <taxon>lamiids</taxon>
        <taxon>Gentianales</taxon>
        <taxon>Apocynaceae</taxon>
        <taxon>Rauvolfioideae</taxon>
        <taxon>Vinceae</taxon>
        <taxon>Catharanthinae</taxon>
        <taxon>Catharanthus</taxon>
    </lineage>
</organism>
<dbReference type="Proteomes" id="UP001060085">
    <property type="component" value="Linkage Group LG02"/>
</dbReference>
<keyword evidence="2" id="KW-1185">Reference proteome</keyword>
<evidence type="ECO:0000313" key="2">
    <source>
        <dbReference type="Proteomes" id="UP001060085"/>
    </source>
</evidence>
<name>A0ACC0BYV6_CATRO</name>
<evidence type="ECO:0000313" key="1">
    <source>
        <dbReference type="EMBL" id="KAI5677759.1"/>
    </source>
</evidence>
<gene>
    <name evidence="1" type="ORF">M9H77_08709</name>
</gene>
<proteinExistence type="predicted"/>
<comment type="caution">
    <text evidence="1">The sequence shown here is derived from an EMBL/GenBank/DDBJ whole genome shotgun (WGS) entry which is preliminary data.</text>
</comment>
<reference evidence="2" key="1">
    <citation type="journal article" date="2023" name="Nat. Plants">
        <title>Single-cell RNA sequencing provides a high-resolution roadmap for understanding the multicellular compartmentation of specialized metabolism.</title>
        <authorList>
            <person name="Sun S."/>
            <person name="Shen X."/>
            <person name="Li Y."/>
            <person name="Li Y."/>
            <person name="Wang S."/>
            <person name="Li R."/>
            <person name="Zhang H."/>
            <person name="Shen G."/>
            <person name="Guo B."/>
            <person name="Wei J."/>
            <person name="Xu J."/>
            <person name="St-Pierre B."/>
            <person name="Chen S."/>
            <person name="Sun C."/>
        </authorList>
    </citation>
    <scope>NUCLEOTIDE SEQUENCE [LARGE SCALE GENOMIC DNA]</scope>
</reference>
<accession>A0ACC0BYV6</accession>
<dbReference type="EMBL" id="CM044702">
    <property type="protein sequence ID" value="KAI5677759.1"/>
    <property type="molecule type" value="Genomic_DNA"/>
</dbReference>
<protein>
    <submittedName>
        <fullName evidence="1">Uncharacterized protein</fullName>
    </submittedName>
</protein>
<sequence length="162" mass="18797">MEAVNGEVEREEQKPKETSQGMTRALTIGRFKSLILHETRLEYLKSTLFPLSSLNTVKNTYKNASLCEKGLERAQDCINWTSTRMVLKSFDRLTFSTYDQDRGFLYMSELDIGLQIPWWFVALMKSKIGLPKTWREIVIKVAKIIAEMGVQEKYCRLNSGWC</sequence>